<dbReference type="InterPro" id="IPR011009">
    <property type="entry name" value="Kinase-like_dom_sf"/>
</dbReference>
<protein>
    <submittedName>
        <fullName evidence="8">Kinase-like domain-containing protein</fullName>
    </submittedName>
</protein>
<dbReference type="InterPro" id="IPR008271">
    <property type="entry name" value="Ser/Thr_kinase_AS"/>
</dbReference>
<evidence type="ECO:0000256" key="4">
    <source>
        <dbReference type="ARBA" id="ARBA00022840"/>
    </source>
</evidence>
<evidence type="ECO:0000256" key="2">
    <source>
        <dbReference type="ARBA" id="ARBA00022741"/>
    </source>
</evidence>
<dbReference type="EMBL" id="JAGMUV010000002">
    <property type="protein sequence ID" value="KAH7170178.1"/>
    <property type="molecule type" value="Genomic_DNA"/>
</dbReference>
<evidence type="ECO:0000259" key="7">
    <source>
        <dbReference type="PROSITE" id="PS50011"/>
    </source>
</evidence>
<dbReference type="Pfam" id="PF00069">
    <property type="entry name" value="Pkinase"/>
    <property type="match status" value="1"/>
</dbReference>
<dbReference type="SMART" id="SM00220">
    <property type="entry name" value="S_TKc"/>
    <property type="match status" value="1"/>
</dbReference>
<dbReference type="SUPFAM" id="SSF56112">
    <property type="entry name" value="Protein kinase-like (PK-like)"/>
    <property type="match status" value="1"/>
</dbReference>
<dbReference type="Proteomes" id="UP000738349">
    <property type="component" value="Unassembled WGS sequence"/>
</dbReference>
<evidence type="ECO:0000313" key="8">
    <source>
        <dbReference type="EMBL" id="KAH7170178.1"/>
    </source>
</evidence>
<keyword evidence="4" id="KW-0067">ATP-binding</keyword>
<proteinExistence type="inferred from homology"/>
<dbReference type="PANTHER" id="PTHR11042">
    <property type="entry name" value="EUKARYOTIC TRANSLATION INITIATION FACTOR 2-ALPHA KINASE EIF2-ALPHA KINASE -RELATED"/>
    <property type="match status" value="1"/>
</dbReference>
<dbReference type="GO" id="GO:0004672">
    <property type="term" value="F:protein kinase activity"/>
    <property type="evidence" value="ECO:0007669"/>
    <property type="project" value="InterPro"/>
</dbReference>
<sequence length="309" mass="33760">MPLRDGSLRSLIKASAQSWTSNESDELTLMVLEHMLSALDYLACNNMCHGDMKPENILYWKDKGGITFQLADFGLANHCQKAVTKCGTDVYEAPELHIQSGENTQSPKMDVWSLFATIADINPRFTFPPRETRIYATVLEAIRTAALVEPSLAPMVRENPNHRASAAQLLLAHFEGRGLSTPKGHILPIANAPPASVAPKLAPATNTPTKARAKAPVALPVVKYPRQPLRLRLEANRTASPMLRPVAAIITKRRAPSPLAPLGQRRARVHTAKQPPPDNVPAKENGPKDREESLQPDTMLLDTSGSFPA</sequence>
<name>A0A9P9JGZ9_9HYPO</name>
<evidence type="ECO:0000256" key="5">
    <source>
        <dbReference type="ARBA" id="ARBA00037982"/>
    </source>
</evidence>
<dbReference type="InterPro" id="IPR050339">
    <property type="entry name" value="CC_SR_Kinase"/>
</dbReference>
<evidence type="ECO:0000256" key="3">
    <source>
        <dbReference type="ARBA" id="ARBA00022777"/>
    </source>
</evidence>
<dbReference type="Gene3D" id="1.10.510.10">
    <property type="entry name" value="Transferase(Phosphotransferase) domain 1"/>
    <property type="match status" value="1"/>
</dbReference>
<accession>A0A9P9JGZ9</accession>
<dbReference type="OrthoDB" id="4062651at2759"/>
<evidence type="ECO:0000313" key="9">
    <source>
        <dbReference type="Proteomes" id="UP000738349"/>
    </source>
</evidence>
<evidence type="ECO:0000256" key="1">
    <source>
        <dbReference type="ARBA" id="ARBA00022679"/>
    </source>
</evidence>
<comment type="caution">
    <text evidence="8">The sequence shown here is derived from an EMBL/GenBank/DDBJ whole genome shotgun (WGS) entry which is preliminary data.</text>
</comment>
<dbReference type="PROSITE" id="PS50011">
    <property type="entry name" value="PROTEIN_KINASE_DOM"/>
    <property type="match status" value="1"/>
</dbReference>
<gene>
    <name evidence="8" type="ORF">EDB81DRAFT_154573</name>
</gene>
<feature type="domain" description="Protein kinase" evidence="7">
    <location>
        <begin position="1"/>
        <end position="175"/>
    </location>
</feature>
<dbReference type="PROSITE" id="PS00108">
    <property type="entry name" value="PROTEIN_KINASE_ST"/>
    <property type="match status" value="1"/>
</dbReference>
<dbReference type="AlphaFoldDB" id="A0A9P9JGZ9"/>
<keyword evidence="1" id="KW-0808">Transferase</keyword>
<comment type="similarity">
    <text evidence="5">Belongs to the protein kinase superfamily. Ser/Thr protein kinase family. GCN2 subfamily.</text>
</comment>
<dbReference type="GO" id="GO:0005634">
    <property type="term" value="C:nucleus"/>
    <property type="evidence" value="ECO:0007669"/>
    <property type="project" value="TreeGrafter"/>
</dbReference>
<keyword evidence="9" id="KW-1185">Reference proteome</keyword>
<dbReference type="InterPro" id="IPR000719">
    <property type="entry name" value="Prot_kinase_dom"/>
</dbReference>
<dbReference type="GO" id="GO:0005737">
    <property type="term" value="C:cytoplasm"/>
    <property type="evidence" value="ECO:0007669"/>
    <property type="project" value="TreeGrafter"/>
</dbReference>
<reference evidence="8" key="1">
    <citation type="journal article" date="2021" name="Nat. Commun.">
        <title>Genetic determinants of endophytism in the Arabidopsis root mycobiome.</title>
        <authorList>
            <person name="Mesny F."/>
            <person name="Miyauchi S."/>
            <person name="Thiergart T."/>
            <person name="Pickel B."/>
            <person name="Atanasova L."/>
            <person name="Karlsson M."/>
            <person name="Huettel B."/>
            <person name="Barry K.W."/>
            <person name="Haridas S."/>
            <person name="Chen C."/>
            <person name="Bauer D."/>
            <person name="Andreopoulos W."/>
            <person name="Pangilinan J."/>
            <person name="LaButti K."/>
            <person name="Riley R."/>
            <person name="Lipzen A."/>
            <person name="Clum A."/>
            <person name="Drula E."/>
            <person name="Henrissat B."/>
            <person name="Kohler A."/>
            <person name="Grigoriev I.V."/>
            <person name="Martin F.M."/>
            <person name="Hacquard S."/>
        </authorList>
    </citation>
    <scope>NUCLEOTIDE SEQUENCE</scope>
    <source>
        <strain evidence="8">MPI-CAGE-AT-0147</strain>
    </source>
</reference>
<organism evidence="8 9">
    <name type="scientific">Dactylonectria macrodidyma</name>
    <dbReference type="NCBI Taxonomy" id="307937"/>
    <lineage>
        <taxon>Eukaryota</taxon>
        <taxon>Fungi</taxon>
        <taxon>Dikarya</taxon>
        <taxon>Ascomycota</taxon>
        <taxon>Pezizomycotina</taxon>
        <taxon>Sordariomycetes</taxon>
        <taxon>Hypocreomycetidae</taxon>
        <taxon>Hypocreales</taxon>
        <taxon>Nectriaceae</taxon>
        <taxon>Dactylonectria</taxon>
    </lineage>
</organism>
<evidence type="ECO:0000256" key="6">
    <source>
        <dbReference type="SAM" id="MobiDB-lite"/>
    </source>
</evidence>
<keyword evidence="3 8" id="KW-0418">Kinase</keyword>
<keyword evidence="2" id="KW-0547">Nucleotide-binding</keyword>
<dbReference type="GO" id="GO:0005524">
    <property type="term" value="F:ATP binding"/>
    <property type="evidence" value="ECO:0007669"/>
    <property type="project" value="UniProtKB-KW"/>
</dbReference>
<feature type="region of interest" description="Disordered" evidence="6">
    <location>
        <begin position="254"/>
        <end position="309"/>
    </location>
</feature>